<reference evidence="3" key="1">
    <citation type="submission" date="2010-02" db="EMBL/GenBank/DDBJ databases">
        <title>Sequencing and annotation of the Blastocystis hominis genome.</title>
        <authorList>
            <person name="Wincker P."/>
        </authorList>
    </citation>
    <scope>NUCLEOTIDE SEQUENCE</scope>
    <source>
        <strain evidence="3">Singapore isolate B</strain>
    </source>
</reference>
<dbReference type="Gene3D" id="3.30.420.40">
    <property type="match status" value="2"/>
</dbReference>
<dbReference type="Gene3D" id="3.90.640.10">
    <property type="entry name" value="Actin, Chain A, domain 4"/>
    <property type="match status" value="1"/>
</dbReference>
<keyword evidence="1" id="KW-0547">Nucleotide-binding</keyword>
<keyword evidence="2" id="KW-0067">ATP-binding</keyword>
<evidence type="ECO:0000256" key="2">
    <source>
        <dbReference type="ARBA" id="ARBA00022840"/>
    </source>
</evidence>
<dbReference type="Gene3D" id="3.30.30.30">
    <property type="match status" value="1"/>
</dbReference>
<evidence type="ECO:0000313" key="3">
    <source>
        <dbReference type="EMBL" id="CBK25006.2"/>
    </source>
</evidence>
<dbReference type="Proteomes" id="UP000008312">
    <property type="component" value="Unassembled WGS sequence"/>
</dbReference>
<keyword evidence="4" id="KW-1185">Reference proteome</keyword>
<dbReference type="InterPro" id="IPR013126">
    <property type="entry name" value="Hsp_70_fam"/>
</dbReference>
<evidence type="ECO:0000313" key="4">
    <source>
        <dbReference type="Proteomes" id="UP000008312"/>
    </source>
</evidence>
<dbReference type="InParanoid" id="D8MAB7"/>
<gene>
    <name evidence="3" type="ORF">GSBLH_T00006861001</name>
</gene>
<organism evidence="3">
    <name type="scientific">Blastocystis hominis</name>
    <dbReference type="NCBI Taxonomy" id="12968"/>
    <lineage>
        <taxon>Eukaryota</taxon>
        <taxon>Sar</taxon>
        <taxon>Stramenopiles</taxon>
        <taxon>Bigyra</taxon>
        <taxon>Opalozoa</taxon>
        <taxon>Opalinata</taxon>
        <taxon>Blastocystidae</taxon>
        <taxon>Blastocystis</taxon>
    </lineage>
</organism>
<dbReference type="EMBL" id="FN668689">
    <property type="protein sequence ID" value="CBK25006.2"/>
    <property type="molecule type" value="Genomic_DNA"/>
</dbReference>
<dbReference type="GO" id="GO:0140662">
    <property type="term" value="F:ATP-dependent protein folding chaperone"/>
    <property type="evidence" value="ECO:0007669"/>
    <property type="project" value="InterPro"/>
</dbReference>
<dbReference type="InterPro" id="IPR043129">
    <property type="entry name" value="ATPase_NBD"/>
</dbReference>
<proteinExistence type="predicted"/>
<evidence type="ECO:0008006" key="5">
    <source>
        <dbReference type="Google" id="ProtNLM"/>
    </source>
</evidence>
<accession>D8MAB7</accession>
<protein>
    <recommendedName>
        <fullName evidence="5">Hsp70 family protein</fullName>
    </recommendedName>
</protein>
<name>D8MAB7_BLAHO</name>
<sequence>MSTGRRITGLDLGNYNSKVCIFNNGEPVAMSLKQGSFSIPTLIINCDGEKQYGYQASMISQTNKDHVAFELLYYLHIKKMLSFMQRDAHSIIPSWSPLKTGERVFFKLGHNDYLDLNDAIKGYVEYLLDCASEYLSYGKTDILAVSVPIYHNFEIKNQLPQLFDGLSLSYSLFWEPEVGVLAHIYNQKKRQTKDFVLFCSYGSLSFDVALVSTKQNIRIVKEDGRYSVECKLFGGKYNTTLIRRHLDNMYKDYKLKDVSKLQSIAEQIKLAFYTEDEYYFDLQEIADDAPSCTLCVEEEDIRKILSEPTKSLLEEMRGALSGHNISDTEIVICGKEARSPIFKNSVISHFNDFEVTWYDYEEALCAVGACLAQAHCNNGIDGLLKYKIDPIYRKEHTD</sequence>
<dbReference type="Pfam" id="PF00012">
    <property type="entry name" value="HSP70"/>
    <property type="match status" value="1"/>
</dbReference>
<dbReference type="SUPFAM" id="SSF53067">
    <property type="entry name" value="Actin-like ATPase domain"/>
    <property type="match status" value="2"/>
</dbReference>
<dbReference type="RefSeq" id="XP_012899054.1">
    <property type="nucleotide sequence ID" value="XM_013043600.1"/>
</dbReference>
<dbReference type="GeneID" id="24922985"/>
<dbReference type="AlphaFoldDB" id="D8MAB7"/>
<evidence type="ECO:0000256" key="1">
    <source>
        <dbReference type="ARBA" id="ARBA00022741"/>
    </source>
</evidence>
<dbReference type="GO" id="GO:0005524">
    <property type="term" value="F:ATP binding"/>
    <property type="evidence" value="ECO:0007669"/>
    <property type="project" value="UniProtKB-KW"/>
</dbReference>